<feature type="transmembrane region" description="Helical" evidence="1">
    <location>
        <begin position="30"/>
        <end position="49"/>
    </location>
</feature>
<dbReference type="RefSeq" id="WP_058091913.1">
    <property type="nucleotide sequence ID" value="NZ_MPKY01000001.1"/>
</dbReference>
<evidence type="ECO:0000313" key="3">
    <source>
        <dbReference type="Proteomes" id="UP000183986"/>
    </source>
</evidence>
<dbReference type="Pfam" id="PF11666">
    <property type="entry name" value="DUF2933"/>
    <property type="match status" value="1"/>
</dbReference>
<sequence length="68" mass="7947">MEFSRRYWITLSFFGVIALVLLWGEHKVHILGALPWLILLLCPLMHIFMHGGHSGHQHGPKKEDHHEQ</sequence>
<keyword evidence="1" id="KW-0812">Transmembrane</keyword>
<keyword evidence="3" id="KW-1185">Reference proteome</keyword>
<organism evidence="2 3">
    <name type="scientific">Marinobacter nauticus</name>
    <name type="common">Marinobacter hydrocarbonoclasticus</name>
    <name type="synonym">Marinobacter aquaeolei</name>
    <dbReference type="NCBI Taxonomy" id="2743"/>
    <lineage>
        <taxon>Bacteria</taxon>
        <taxon>Pseudomonadati</taxon>
        <taxon>Pseudomonadota</taxon>
        <taxon>Gammaproteobacteria</taxon>
        <taxon>Pseudomonadales</taxon>
        <taxon>Marinobacteraceae</taxon>
        <taxon>Marinobacter</taxon>
    </lineage>
</organism>
<keyword evidence="1" id="KW-0472">Membrane</keyword>
<dbReference type="EMBL" id="MPKY01000001">
    <property type="protein sequence ID" value="OJS99378.1"/>
    <property type="molecule type" value="Genomic_DNA"/>
</dbReference>
<dbReference type="InterPro" id="IPR021682">
    <property type="entry name" value="DUF2933"/>
</dbReference>
<comment type="caution">
    <text evidence="2">The sequence shown here is derived from an EMBL/GenBank/DDBJ whole genome shotgun (WGS) entry which is preliminary data.</text>
</comment>
<dbReference type="Proteomes" id="UP000183986">
    <property type="component" value="Unassembled WGS sequence"/>
</dbReference>
<evidence type="ECO:0000256" key="1">
    <source>
        <dbReference type="SAM" id="Phobius"/>
    </source>
</evidence>
<keyword evidence="1" id="KW-1133">Transmembrane helix</keyword>
<protein>
    <recommendedName>
        <fullName evidence="4">DUF2933 domain-containing protein</fullName>
    </recommendedName>
</protein>
<evidence type="ECO:0008006" key="4">
    <source>
        <dbReference type="Google" id="ProtNLM"/>
    </source>
</evidence>
<proteinExistence type="predicted"/>
<name>A0A1M2UVL0_MARNT</name>
<accession>A0A1M2UVL0</accession>
<dbReference type="AlphaFoldDB" id="A0A1M2UVL0"/>
<feature type="transmembrane region" description="Helical" evidence="1">
    <location>
        <begin position="7"/>
        <end position="24"/>
    </location>
</feature>
<gene>
    <name evidence="2" type="ORF">BEE62_04320</name>
</gene>
<evidence type="ECO:0000313" key="2">
    <source>
        <dbReference type="EMBL" id="OJS99378.1"/>
    </source>
</evidence>
<reference evidence="2" key="1">
    <citation type="submission" date="2016-11" db="EMBL/GenBank/DDBJ databases">
        <title>Draft Genome Sequence of Marinobacter hydrocarbonoclasticus strain STW2, a polyaromatic aromatic hydrocarbon degrading and denitrifying bacterium from rhizosphere of Seagrass Enhalus acodoides.</title>
        <authorList>
            <person name="Ling J."/>
            <person name="Dong J."/>
        </authorList>
    </citation>
    <scope>NUCLEOTIDE SEQUENCE [LARGE SCALE GENOMIC DNA]</scope>
    <source>
        <strain evidence="2">STW2</strain>
    </source>
</reference>